<protein>
    <submittedName>
        <fullName evidence="2">Uncharacterized protein</fullName>
    </submittedName>
</protein>
<organism evidence="2 3">
    <name type="scientific">Linum trigynum</name>
    <dbReference type="NCBI Taxonomy" id="586398"/>
    <lineage>
        <taxon>Eukaryota</taxon>
        <taxon>Viridiplantae</taxon>
        <taxon>Streptophyta</taxon>
        <taxon>Embryophyta</taxon>
        <taxon>Tracheophyta</taxon>
        <taxon>Spermatophyta</taxon>
        <taxon>Magnoliopsida</taxon>
        <taxon>eudicotyledons</taxon>
        <taxon>Gunneridae</taxon>
        <taxon>Pentapetalae</taxon>
        <taxon>rosids</taxon>
        <taxon>fabids</taxon>
        <taxon>Malpighiales</taxon>
        <taxon>Linaceae</taxon>
        <taxon>Linum</taxon>
    </lineage>
</organism>
<feature type="compositionally biased region" description="Basic and acidic residues" evidence="1">
    <location>
        <begin position="101"/>
        <end position="113"/>
    </location>
</feature>
<feature type="compositionally biased region" description="Basic residues" evidence="1">
    <location>
        <begin position="27"/>
        <end position="42"/>
    </location>
</feature>
<evidence type="ECO:0000313" key="2">
    <source>
        <dbReference type="EMBL" id="CAL1405872.1"/>
    </source>
</evidence>
<keyword evidence="3" id="KW-1185">Reference proteome</keyword>
<sequence>MQIIDSNVLDKENADPKEAPSPSLTSRTKRNKSKKVQQRRSPTRLNSVKPLQVWSPVKERKPKSKGRLATLTLQEIHAWTEAAKRPTSGDGEAAAGQAGRTGEEDRPVDGAAA</sequence>
<evidence type="ECO:0000256" key="1">
    <source>
        <dbReference type="SAM" id="MobiDB-lite"/>
    </source>
</evidence>
<gene>
    <name evidence="2" type="ORF">LTRI10_LOCUS45635</name>
</gene>
<dbReference type="AlphaFoldDB" id="A0AAV2G6K4"/>
<reference evidence="2 3" key="1">
    <citation type="submission" date="2024-04" db="EMBL/GenBank/DDBJ databases">
        <authorList>
            <person name="Fracassetti M."/>
        </authorList>
    </citation>
    <scope>NUCLEOTIDE SEQUENCE [LARGE SCALE GENOMIC DNA]</scope>
</reference>
<feature type="region of interest" description="Disordered" evidence="1">
    <location>
        <begin position="1"/>
        <end position="113"/>
    </location>
</feature>
<accession>A0AAV2G6K4</accession>
<dbReference type="EMBL" id="OZ034821">
    <property type="protein sequence ID" value="CAL1405872.1"/>
    <property type="molecule type" value="Genomic_DNA"/>
</dbReference>
<proteinExistence type="predicted"/>
<feature type="compositionally biased region" description="Basic and acidic residues" evidence="1">
    <location>
        <begin position="8"/>
        <end position="18"/>
    </location>
</feature>
<name>A0AAV2G6K4_9ROSI</name>
<evidence type="ECO:0000313" key="3">
    <source>
        <dbReference type="Proteomes" id="UP001497516"/>
    </source>
</evidence>
<dbReference type="Proteomes" id="UP001497516">
    <property type="component" value="Chromosome 8"/>
</dbReference>